<dbReference type="GO" id="GO:0003677">
    <property type="term" value="F:DNA binding"/>
    <property type="evidence" value="ECO:0007669"/>
    <property type="project" value="UniProtKB-KW"/>
</dbReference>
<dbReference type="PANTHER" id="PTHR35790">
    <property type="entry name" value="HTH-TYPE TRANSCRIPTIONAL REGULATOR PCHR"/>
    <property type="match status" value="1"/>
</dbReference>
<dbReference type="InterPro" id="IPR036390">
    <property type="entry name" value="WH_DNA-bd_sf"/>
</dbReference>
<evidence type="ECO:0000259" key="4">
    <source>
        <dbReference type="PROSITE" id="PS50995"/>
    </source>
</evidence>
<gene>
    <name evidence="6" type="ORF">CV019_14710</name>
    <name evidence="5" type="ORF">RO950_04420</name>
</gene>
<dbReference type="InterPro" id="IPR000835">
    <property type="entry name" value="HTH_MarR-typ"/>
</dbReference>
<evidence type="ECO:0000313" key="7">
    <source>
        <dbReference type="Proteomes" id="UP000238153"/>
    </source>
</evidence>
<dbReference type="InterPro" id="IPR036388">
    <property type="entry name" value="WH-like_DNA-bd_sf"/>
</dbReference>
<keyword evidence="3" id="KW-0804">Transcription</keyword>
<evidence type="ECO:0000256" key="3">
    <source>
        <dbReference type="ARBA" id="ARBA00023163"/>
    </source>
</evidence>
<dbReference type="RefSeq" id="WP_016930823.1">
    <property type="nucleotide sequence ID" value="NZ_BKAY01000015.1"/>
</dbReference>
<dbReference type="EMBL" id="JAVSOO010000008">
    <property type="protein sequence ID" value="MDT4286261.1"/>
    <property type="molecule type" value="Genomic_DNA"/>
</dbReference>
<evidence type="ECO:0000313" key="5">
    <source>
        <dbReference type="EMBL" id="MDT4286261.1"/>
    </source>
</evidence>
<sequence>MTNNKEEILMSSFRDLFNKIGWLNKDKMEQALKGFKSSEVHCVEAIKEYQNPNVQYLANKLFMTRGAISKLTKRLQQKGLIESFKSKDNKKEIYFKLTTQGESVYQIHSELHETFQKRDQSVFDSMTEDEFNNMMTFINRYNQHLDQLIEQEHRSL</sequence>
<dbReference type="GO" id="GO:0003700">
    <property type="term" value="F:DNA-binding transcription factor activity"/>
    <property type="evidence" value="ECO:0007669"/>
    <property type="project" value="InterPro"/>
</dbReference>
<evidence type="ECO:0000256" key="1">
    <source>
        <dbReference type="ARBA" id="ARBA00023015"/>
    </source>
</evidence>
<proteinExistence type="predicted"/>
<dbReference type="EMBL" id="PGWX01000574">
    <property type="protein sequence ID" value="PPJ69076.1"/>
    <property type="molecule type" value="Genomic_DNA"/>
</dbReference>
<evidence type="ECO:0000256" key="2">
    <source>
        <dbReference type="ARBA" id="ARBA00023125"/>
    </source>
</evidence>
<evidence type="ECO:0000313" key="6">
    <source>
        <dbReference type="EMBL" id="PPJ69076.1"/>
    </source>
</evidence>
<dbReference type="InterPro" id="IPR052067">
    <property type="entry name" value="Metal_resp_HTH_trans_reg"/>
</dbReference>
<evidence type="ECO:0000313" key="8">
    <source>
        <dbReference type="Proteomes" id="UP001269271"/>
    </source>
</evidence>
<reference evidence="6 7" key="1">
    <citation type="submission" date="2017-11" db="EMBL/GenBank/DDBJ databases">
        <authorList>
            <person name="Founou R.C."/>
            <person name="Founou L."/>
            <person name="Allam M."/>
            <person name="Ismail A."/>
            <person name="Essack S.Y."/>
        </authorList>
    </citation>
    <scope>NUCLEOTIDE SEQUENCE [LARGE SCALE GENOMIC DNA]</scope>
    <source>
        <strain evidence="6 7">G811N2B1</strain>
    </source>
</reference>
<dbReference type="SMART" id="SM00347">
    <property type="entry name" value="HTH_MARR"/>
    <property type="match status" value="1"/>
</dbReference>
<dbReference type="SUPFAM" id="SSF46785">
    <property type="entry name" value="Winged helix' DNA-binding domain"/>
    <property type="match status" value="1"/>
</dbReference>
<dbReference type="Proteomes" id="UP001269271">
    <property type="component" value="Unassembled WGS sequence"/>
</dbReference>
<protein>
    <submittedName>
        <fullName evidence="6">MarR family transcriptional regulator</fullName>
    </submittedName>
</protein>
<reference evidence="5 8" key="2">
    <citation type="submission" date="2023-08" db="EMBL/GenBank/DDBJ databases">
        <title>Genomic surveillance of Staphylococcus haemolyticus neonatal outbreak in southern France.</title>
        <authorList>
            <person name="Magnan C."/>
            <person name="Morsli M."/>
            <person name="Thiery B."/>
            <person name="Salipante F."/>
            <person name="Attar J."/>
            <person name="Massimo D.M."/>
            <person name="Ory J."/>
            <person name="Pantel A."/>
            <person name="Lavigne J.-P."/>
        </authorList>
    </citation>
    <scope>NUCLEOTIDE SEQUENCE [LARGE SCALE GENOMIC DNA]</scope>
    <source>
        <strain evidence="5 8">NSH026</strain>
    </source>
</reference>
<dbReference type="KEGG" id="shh:ShL2_01081"/>
<comment type="caution">
    <text evidence="6">The sequence shown here is derived from an EMBL/GenBank/DDBJ whole genome shotgun (WGS) entry which is preliminary data.</text>
</comment>
<dbReference type="PROSITE" id="PS50995">
    <property type="entry name" value="HTH_MARR_2"/>
    <property type="match status" value="1"/>
</dbReference>
<keyword evidence="1" id="KW-0805">Transcription regulation</keyword>
<feature type="domain" description="HTH marR-type" evidence="4">
    <location>
        <begin position="6"/>
        <end position="143"/>
    </location>
</feature>
<dbReference type="Pfam" id="PF01047">
    <property type="entry name" value="MarR"/>
    <property type="match status" value="1"/>
</dbReference>
<dbReference type="Proteomes" id="UP000238153">
    <property type="component" value="Unassembled WGS sequence"/>
</dbReference>
<accession>A0A2A1KA07</accession>
<dbReference type="STRING" id="1283.ShL2_01081"/>
<keyword evidence="8" id="KW-1185">Reference proteome</keyword>
<name>A0A2A1KA07_STAHA</name>
<dbReference type="GeneID" id="93780604"/>
<dbReference type="AlphaFoldDB" id="A0A2A1KA07"/>
<organism evidence="6 7">
    <name type="scientific">Staphylococcus haemolyticus</name>
    <dbReference type="NCBI Taxonomy" id="1283"/>
    <lineage>
        <taxon>Bacteria</taxon>
        <taxon>Bacillati</taxon>
        <taxon>Bacillota</taxon>
        <taxon>Bacilli</taxon>
        <taxon>Bacillales</taxon>
        <taxon>Staphylococcaceae</taxon>
        <taxon>Staphylococcus</taxon>
    </lineage>
</organism>
<dbReference type="Gene3D" id="1.10.10.10">
    <property type="entry name" value="Winged helix-like DNA-binding domain superfamily/Winged helix DNA-binding domain"/>
    <property type="match status" value="1"/>
</dbReference>
<keyword evidence="2" id="KW-0238">DNA-binding</keyword>
<dbReference type="PANTHER" id="PTHR35790:SF4">
    <property type="entry name" value="HTH-TYPE TRANSCRIPTIONAL REGULATOR PCHR"/>
    <property type="match status" value="1"/>
</dbReference>